<evidence type="ECO:0000256" key="3">
    <source>
        <dbReference type="ARBA" id="ARBA00023163"/>
    </source>
</evidence>
<keyword evidence="2" id="KW-0238">DNA-binding</keyword>
<keyword evidence="1" id="KW-0805">Transcription regulation</keyword>
<dbReference type="Proteomes" id="UP000233553">
    <property type="component" value="Unassembled WGS sequence"/>
</dbReference>
<proteinExistence type="predicted"/>
<dbReference type="InterPro" id="IPR032687">
    <property type="entry name" value="AraC-type_N"/>
</dbReference>
<evidence type="ECO:0000313" key="5">
    <source>
        <dbReference type="EMBL" id="PKF35380.1"/>
    </source>
</evidence>
<accession>A0A653JZR6</accession>
<dbReference type="GO" id="GO:0000976">
    <property type="term" value="F:transcription cis-regulatory region binding"/>
    <property type="evidence" value="ECO:0007669"/>
    <property type="project" value="TreeGrafter"/>
</dbReference>
<evidence type="ECO:0000313" key="8">
    <source>
        <dbReference type="Proteomes" id="UP000430404"/>
    </source>
</evidence>
<evidence type="ECO:0000259" key="4">
    <source>
        <dbReference type="PROSITE" id="PS01124"/>
    </source>
</evidence>
<dbReference type="EMBL" id="CABWKZ010000002">
    <property type="protein sequence ID" value="VXA53844.1"/>
    <property type="molecule type" value="Genomic_DNA"/>
</dbReference>
<dbReference type="GO" id="GO:0005829">
    <property type="term" value="C:cytosol"/>
    <property type="evidence" value="ECO:0007669"/>
    <property type="project" value="TreeGrafter"/>
</dbReference>
<evidence type="ECO:0000313" key="7">
    <source>
        <dbReference type="Proteomes" id="UP000233553"/>
    </source>
</evidence>
<feature type="domain" description="HTH araC/xylS-type" evidence="4">
    <location>
        <begin position="233"/>
        <end position="334"/>
    </location>
</feature>
<dbReference type="GO" id="GO:0003700">
    <property type="term" value="F:DNA-binding transcription factor activity"/>
    <property type="evidence" value="ECO:0007669"/>
    <property type="project" value="InterPro"/>
</dbReference>
<reference evidence="6 8" key="2">
    <citation type="submission" date="2019-10" db="EMBL/GenBank/DDBJ databases">
        <authorList>
            <person name="Karimi E."/>
        </authorList>
    </citation>
    <scope>NUCLEOTIDE SEQUENCE [LARGE SCALE GENOMIC DNA]</scope>
    <source>
        <strain evidence="6">Acinetobacter sp. 8BE</strain>
    </source>
</reference>
<name>A0A653JZR6_9GAMM</name>
<dbReference type="SMART" id="SM00342">
    <property type="entry name" value="HTH_ARAC"/>
    <property type="match status" value="1"/>
</dbReference>
<dbReference type="InterPro" id="IPR020449">
    <property type="entry name" value="Tscrpt_reg_AraC-type_HTH"/>
</dbReference>
<dbReference type="AlphaFoldDB" id="A0A653JZR6"/>
<evidence type="ECO:0000256" key="1">
    <source>
        <dbReference type="ARBA" id="ARBA00023015"/>
    </source>
</evidence>
<dbReference type="EMBL" id="PISJ01000006">
    <property type="protein sequence ID" value="PKF35380.1"/>
    <property type="molecule type" value="Genomic_DNA"/>
</dbReference>
<reference evidence="5 7" key="1">
    <citation type="submission" date="2017-12" db="EMBL/GenBank/DDBJ databases">
        <title>Draft Genome sequences of multiple microbial strains isolated from spacecraft associated surfaces.</title>
        <authorList>
            <person name="Seuylemezian A."/>
            <person name="Vaishampayan P."/>
            <person name="Venkateswaran K."/>
        </authorList>
    </citation>
    <scope>NUCLEOTIDE SEQUENCE [LARGE SCALE GENOMIC DNA]</scope>
    <source>
        <strain evidence="5 7">2P01AA</strain>
    </source>
</reference>
<dbReference type="Pfam" id="PF12625">
    <property type="entry name" value="Arabinose_bd"/>
    <property type="match status" value="1"/>
</dbReference>
<evidence type="ECO:0000256" key="2">
    <source>
        <dbReference type="ARBA" id="ARBA00023125"/>
    </source>
</evidence>
<sequence length="340" mass="38372">MNPSLPGTYVSLMADVVQKLNISAEKLLEGSGVGVEQLSEPFWYLDFDIFNNLLNRAVELTNEPALGVYLGLQMTVSCHGSVGLAAMVSQNLGEALNVMEQFIGLRCPALKPRLEVENGLASLYLDQPMTNFKMGIVGMTFLMVGFAQMSNAITGSKLKIKAELNYVEPAFLAQVQELLPCEISFNQDNNRLIFSESYLALPLIMADPLAARLAREQCKHDLNKLVAKRGEKHPLTALVRELLFDEVEGFFKMKEVADKLHLTERTLQRQLAKEGTTFQMLMDQVRERYAKKLLNHHEYSISSISEKLGYSDVTHFTRAFKRWSNQTPKQYRNLRESISS</sequence>
<dbReference type="Pfam" id="PF12833">
    <property type="entry name" value="HTH_18"/>
    <property type="match status" value="1"/>
</dbReference>
<dbReference type="Gene3D" id="1.10.10.60">
    <property type="entry name" value="Homeodomain-like"/>
    <property type="match status" value="1"/>
</dbReference>
<dbReference type="OrthoDB" id="9803764at2"/>
<dbReference type="InterPro" id="IPR018060">
    <property type="entry name" value="HTH_AraC"/>
</dbReference>
<organism evidence="6 8">
    <name type="scientific">Acinetobacter proteolyticus</name>
    <dbReference type="NCBI Taxonomy" id="1776741"/>
    <lineage>
        <taxon>Bacteria</taxon>
        <taxon>Pseudomonadati</taxon>
        <taxon>Pseudomonadota</taxon>
        <taxon>Gammaproteobacteria</taxon>
        <taxon>Moraxellales</taxon>
        <taxon>Moraxellaceae</taxon>
        <taxon>Acinetobacter</taxon>
    </lineage>
</organism>
<dbReference type="PANTHER" id="PTHR47894:SF1">
    <property type="entry name" value="HTH-TYPE TRANSCRIPTIONAL REGULATOR VQSM"/>
    <property type="match status" value="1"/>
</dbReference>
<dbReference type="RefSeq" id="WP_070075184.1">
    <property type="nucleotide sequence ID" value="NZ_CP158965.1"/>
</dbReference>
<dbReference type="SUPFAM" id="SSF46689">
    <property type="entry name" value="Homeodomain-like"/>
    <property type="match status" value="1"/>
</dbReference>
<accession>A0A1E7R7C2</accession>
<dbReference type="PROSITE" id="PS01124">
    <property type="entry name" value="HTH_ARAC_FAMILY_2"/>
    <property type="match status" value="1"/>
</dbReference>
<evidence type="ECO:0000313" key="6">
    <source>
        <dbReference type="EMBL" id="VXA53844.1"/>
    </source>
</evidence>
<keyword evidence="3" id="KW-0804">Transcription</keyword>
<gene>
    <name evidence="6" type="ORF">ACI8B_100086</name>
    <name evidence="5" type="ORF">CW311_04900</name>
</gene>
<dbReference type="InterPro" id="IPR009057">
    <property type="entry name" value="Homeodomain-like_sf"/>
</dbReference>
<dbReference type="Proteomes" id="UP000430404">
    <property type="component" value="Unassembled WGS sequence"/>
</dbReference>
<protein>
    <submittedName>
        <fullName evidence="6">AraC family transcriptional regulator</fullName>
    </submittedName>
</protein>
<dbReference type="PRINTS" id="PR00032">
    <property type="entry name" value="HTHARAC"/>
</dbReference>
<dbReference type="PANTHER" id="PTHR47894">
    <property type="entry name" value="HTH-TYPE TRANSCRIPTIONAL REGULATOR GADX"/>
    <property type="match status" value="1"/>
</dbReference>